<feature type="transmembrane region" description="Helical" evidence="6">
    <location>
        <begin position="375"/>
        <end position="395"/>
    </location>
</feature>
<dbReference type="STRING" id="42251.A0A2T6ZI08"/>
<feature type="domain" description="AAA+ ATPase" evidence="7">
    <location>
        <begin position="1"/>
        <end position="156"/>
    </location>
</feature>
<dbReference type="InterPro" id="IPR043926">
    <property type="entry name" value="ABCG_dom"/>
</dbReference>
<dbReference type="InterPro" id="IPR013525">
    <property type="entry name" value="ABC2_TM"/>
</dbReference>
<dbReference type="GO" id="GO:0140359">
    <property type="term" value="F:ABC-type transporter activity"/>
    <property type="evidence" value="ECO:0007669"/>
    <property type="project" value="InterPro"/>
</dbReference>
<dbReference type="Pfam" id="PF01061">
    <property type="entry name" value="ABC2_membrane"/>
    <property type="match status" value="1"/>
</dbReference>
<feature type="transmembrane region" description="Helical" evidence="6">
    <location>
        <begin position="528"/>
        <end position="549"/>
    </location>
</feature>
<comment type="caution">
    <text evidence="8">The sequence shown here is derived from an EMBL/GenBank/DDBJ whole genome shotgun (WGS) entry which is preliminary data.</text>
</comment>
<keyword evidence="3 6" id="KW-0812">Transmembrane</keyword>
<accession>A0A2T6ZI08</accession>
<evidence type="ECO:0000256" key="6">
    <source>
        <dbReference type="SAM" id="Phobius"/>
    </source>
</evidence>
<evidence type="ECO:0000256" key="3">
    <source>
        <dbReference type="ARBA" id="ARBA00022692"/>
    </source>
</evidence>
<name>A0A2T6ZI08_TUBBO</name>
<dbReference type="AlphaFoldDB" id="A0A2T6ZI08"/>
<dbReference type="InterPro" id="IPR003593">
    <property type="entry name" value="AAA+_ATPase"/>
</dbReference>
<feature type="transmembrane region" description="Helical" evidence="6">
    <location>
        <begin position="407"/>
        <end position="427"/>
    </location>
</feature>
<proteinExistence type="predicted"/>
<evidence type="ECO:0000313" key="9">
    <source>
        <dbReference type="Proteomes" id="UP000244722"/>
    </source>
</evidence>
<dbReference type="Proteomes" id="UP000244722">
    <property type="component" value="Unassembled WGS sequence"/>
</dbReference>
<keyword evidence="4 6" id="KW-1133">Transmembrane helix</keyword>
<evidence type="ECO:0000259" key="7">
    <source>
        <dbReference type="SMART" id="SM00382"/>
    </source>
</evidence>
<evidence type="ECO:0000256" key="1">
    <source>
        <dbReference type="ARBA" id="ARBA00004141"/>
    </source>
</evidence>
<feature type="transmembrane region" description="Helical" evidence="6">
    <location>
        <begin position="338"/>
        <end position="363"/>
    </location>
</feature>
<evidence type="ECO:0000313" key="8">
    <source>
        <dbReference type="EMBL" id="PUU75119.1"/>
    </source>
</evidence>
<protein>
    <submittedName>
        <fullName evidence="8">ABC-2 type transporter-domain-containing protein</fullName>
    </submittedName>
</protein>
<evidence type="ECO:0000256" key="2">
    <source>
        <dbReference type="ARBA" id="ARBA00022448"/>
    </source>
</evidence>
<reference evidence="8 9" key="1">
    <citation type="submission" date="2017-04" db="EMBL/GenBank/DDBJ databases">
        <title>Draft genome sequence of Tuber borchii Vittad., a whitish edible truffle.</title>
        <authorList>
            <consortium name="DOE Joint Genome Institute"/>
            <person name="Murat C."/>
            <person name="Kuo A."/>
            <person name="Barry K.W."/>
            <person name="Clum A."/>
            <person name="Dockter R.B."/>
            <person name="Fauchery L."/>
            <person name="Iotti M."/>
            <person name="Kohler A."/>
            <person name="Labutti K."/>
            <person name="Lindquist E.A."/>
            <person name="Lipzen A."/>
            <person name="Ohm R.A."/>
            <person name="Wang M."/>
            <person name="Grigoriev I.V."/>
            <person name="Zambonelli A."/>
            <person name="Martin F.M."/>
        </authorList>
    </citation>
    <scope>NUCLEOTIDE SEQUENCE [LARGE SCALE GENOMIC DNA]</scope>
    <source>
        <strain evidence="8 9">Tbo3840</strain>
    </source>
</reference>
<gene>
    <name evidence="8" type="ORF">B9Z19DRAFT_996202</name>
</gene>
<dbReference type="SMART" id="SM00382">
    <property type="entry name" value="AAA"/>
    <property type="match status" value="1"/>
</dbReference>
<dbReference type="EMBL" id="NESQ01000250">
    <property type="protein sequence ID" value="PUU75119.1"/>
    <property type="molecule type" value="Genomic_DNA"/>
</dbReference>
<dbReference type="PANTHER" id="PTHR19241">
    <property type="entry name" value="ATP-BINDING CASSETTE TRANSPORTER"/>
    <property type="match status" value="1"/>
</dbReference>
<keyword evidence="2" id="KW-0813">Transport</keyword>
<dbReference type="InterPro" id="IPR027417">
    <property type="entry name" value="P-loop_NTPase"/>
</dbReference>
<dbReference type="Pfam" id="PF19055">
    <property type="entry name" value="ABC2_membrane_7"/>
    <property type="match status" value="1"/>
</dbReference>
<organism evidence="8 9">
    <name type="scientific">Tuber borchii</name>
    <name type="common">White truffle</name>
    <dbReference type="NCBI Taxonomy" id="42251"/>
    <lineage>
        <taxon>Eukaryota</taxon>
        <taxon>Fungi</taxon>
        <taxon>Dikarya</taxon>
        <taxon>Ascomycota</taxon>
        <taxon>Pezizomycotina</taxon>
        <taxon>Pezizomycetes</taxon>
        <taxon>Pezizales</taxon>
        <taxon>Tuberaceae</taxon>
        <taxon>Tuber</taxon>
    </lineage>
</organism>
<comment type="subcellular location">
    <subcellularLocation>
        <location evidence="1">Membrane</location>
        <topology evidence="1">Multi-pass membrane protein</topology>
    </subcellularLocation>
</comment>
<keyword evidence="5 6" id="KW-0472">Membrane</keyword>
<evidence type="ECO:0000256" key="5">
    <source>
        <dbReference type="ARBA" id="ARBA00023136"/>
    </source>
</evidence>
<dbReference type="GO" id="GO:0016020">
    <property type="term" value="C:membrane"/>
    <property type="evidence" value="ECO:0007669"/>
    <property type="project" value="UniProtKB-SubCell"/>
</dbReference>
<dbReference type="Gene3D" id="3.40.50.300">
    <property type="entry name" value="P-loop containing nucleotide triphosphate hydrolases"/>
    <property type="match status" value="1"/>
</dbReference>
<evidence type="ECO:0000256" key="4">
    <source>
        <dbReference type="ARBA" id="ARBA00022989"/>
    </source>
</evidence>
<dbReference type="SUPFAM" id="SSF52540">
    <property type="entry name" value="P-loop containing nucleoside triphosphate hydrolases"/>
    <property type="match status" value="1"/>
</dbReference>
<dbReference type="OrthoDB" id="245989at2759"/>
<sequence>MGPSGAGKTTLLDTLSQRKRVGTVDGEFLLDGKNLAIDFSRSTGFRIITLLELEPLADALIGEPGVGLTVEERKRVTIGVELAAKPEALLFLDEPTSGLDSTGALSIVRFLKKLADEEGLAVLCTIHQPSAILFEDFDDVLLLTTGGEEVYFGPIGDNGSTIIEYFERNGARKAAGDANPAEYILETIRRAPGTRSWAEIWEDSTEAKAVVDEIESINGSRRAILNSEHHQDRTLEYAMSLSAQTLEVTKRVWLNYWRDASYGYSKMFSNLSMALLCGVLFINSGTTIQELQSRTFGVYAIVHVSQMILTGVQPKFLEFRTLYETRERNSRIYSSTAFITAMILVEIPYAVLGSLVFFFPWWYMEGLPRSSGSAGYAFFLVVLYEIWMPHVAMWIAAMCKDMTVMSVVNPFVFVVSNGFAGIFVQYAQLPEFYRRWLFWVNPQTWLVKGLVSTALHDLRIHCARDEWVTFRPPGGQTCGEYAGGWVEHAFGRIENLAAREECRYCRYKVGDEFLETLGMKYSTHWRDLGIFSAYIFSNIFLVYVLYYLFREVRWRRVFAGVWNKNNNKQD</sequence>
<keyword evidence="9" id="KW-1185">Reference proteome</keyword>